<evidence type="ECO:0000256" key="1">
    <source>
        <dbReference type="ARBA" id="ARBA00023002"/>
    </source>
</evidence>
<evidence type="ECO:0000259" key="2">
    <source>
        <dbReference type="Pfam" id="PF00248"/>
    </source>
</evidence>
<sequence>MKYTKLGKTDIDISRICLGTMTWGQQNTQDEAFKQMDCALEKGVNFWDTAEMYPVPKIAEKYGKTEEIIGNWIASRAKREEVVLATKISPLTWARGEEQPKINKQTILTAVDNSLKRLNTDYIDLYQLHWPTNRPYHHHANGRDFIPAIGNQKKEHILSNIHETLETFDSLVKAGKIKHIGLSNDSSWGISQFCHLAEKYNLPRIQSVQNEYNLTRRRDELNVLESCALEELSYLGWSPLSQGVLSGQYFDGKIPSKSRLAIAIRDGIEYELSWRITPTCNQAIEEYHAVAKKYNLDFYQMAIAFTLRREYLSCSIVGASSLSQLKSNIAAVDLELSEEVLNDIEKIYSKYPDPF</sequence>
<dbReference type="Gene3D" id="3.20.20.100">
    <property type="entry name" value="NADP-dependent oxidoreductase domain"/>
    <property type="match status" value="1"/>
</dbReference>
<reference evidence="4 6" key="2">
    <citation type="submission" date="2019-08" db="EMBL/GenBank/DDBJ databases">
        <title>Complete genome sequences of Francisella adeliensis (FSC1325 and FSC1326).</title>
        <authorList>
            <person name="Ohrman C."/>
            <person name="Uneklint I."/>
            <person name="Vallesi A."/>
            <person name="Karlsson L."/>
            <person name="Sjodin A."/>
        </authorList>
    </citation>
    <scope>NUCLEOTIDE SEQUENCE [LARGE SCALE GENOMIC DNA]</scope>
    <source>
        <strain evidence="4 6">FSC1325</strain>
    </source>
</reference>
<dbReference type="PANTHER" id="PTHR43364">
    <property type="entry name" value="NADH-SPECIFIC METHYLGLYOXAL REDUCTASE-RELATED"/>
    <property type="match status" value="1"/>
</dbReference>
<organism evidence="3 5">
    <name type="scientific">Francisella adeliensis</name>
    <dbReference type="NCBI Taxonomy" id="2007306"/>
    <lineage>
        <taxon>Bacteria</taxon>
        <taxon>Pseudomonadati</taxon>
        <taxon>Pseudomonadota</taxon>
        <taxon>Gammaproteobacteria</taxon>
        <taxon>Thiotrichales</taxon>
        <taxon>Francisellaceae</taxon>
        <taxon>Francisella</taxon>
    </lineage>
</organism>
<dbReference type="Pfam" id="PF00248">
    <property type="entry name" value="Aldo_ket_red"/>
    <property type="match status" value="1"/>
</dbReference>
<protein>
    <submittedName>
        <fullName evidence="3">Aldo/keto reductase</fullName>
    </submittedName>
</protein>
<evidence type="ECO:0000313" key="4">
    <source>
        <dbReference type="EMBL" id="QIW11155.1"/>
    </source>
</evidence>
<dbReference type="Proteomes" id="UP000681131">
    <property type="component" value="Chromosome"/>
</dbReference>
<dbReference type="InterPro" id="IPR036812">
    <property type="entry name" value="NAD(P)_OxRdtase_dom_sf"/>
</dbReference>
<keyword evidence="1" id="KW-0560">Oxidoreductase</keyword>
<dbReference type="AlphaFoldDB" id="A0A2Z4XW69"/>
<dbReference type="RefSeq" id="WP_112869107.1">
    <property type="nucleotide sequence ID" value="NZ_CP021781.1"/>
</dbReference>
<evidence type="ECO:0000313" key="6">
    <source>
        <dbReference type="Proteomes" id="UP000681131"/>
    </source>
</evidence>
<evidence type="ECO:0000313" key="3">
    <source>
        <dbReference type="EMBL" id="AXA32930.1"/>
    </source>
</evidence>
<dbReference type="PRINTS" id="PR00069">
    <property type="entry name" value="ALDKETRDTASE"/>
</dbReference>
<dbReference type="KEGG" id="fad:CDH04_00170"/>
<evidence type="ECO:0000313" key="5">
    <source>
        <dbReference type="Proteomes" id="UP000251120"/>
    </source>
</evidence>
<gene>
    <name evidence="3" type="ORF">CDH04_00170</name>
    <name evidence="4" type="ORF">FZC43_00170</name>
</gene>
<dbReference type="CDD" id="cd19094">
    <property type="entry name" value="AKR_Tas-like"/>
    <property type="match status" value="1"/>
</dbReference>
<feature type="domain" description="NADP-dependent oxidoreductase" evidence="2">
    <location>
        <begin position="15"/>
        <end position="348"/>
    </location>
</feature>
<dbReference type="PANTHER" id="PTHR43364:SF4">
    <property type="entry name" value="NAD(P)-LINKED OXIDOREDUCTASE SUPERFAMILY PROTEIN"/>
    <property type="match status" value="1"/>
</dbReference>
<dbReference type="InterPro" id="IPR050523">
    <property type="entry name" value="AKR_Detox_Biosynth"/>
</dbReference>
<dbReference type="GO" id="GO:0016491">
    <property type="term" value="F:oxidoreductase activity"/>
    <property type="evidence" value="ECO:0007669"/>
    <property type="project" value="UniProtKB-KW"/>
</dbReference>
<dbReference type="EMBL" id="CP043424">
    <property type="protein sequence ID" value="QIW11155.1"/>
    <property type="molecule type" value="Genomic_DNA"/>
</dbReference>
<proteinExistence type="predicted"/>
<keyword evidence="6" id="KW-1185">Reference proteome</keyword>
<dbReference type="EMBL" id="CP021781">
    <property type="protein sequence ID" value="AXA32930.1"/>
    <property type="molecule type" value="Genomic_DNA"/>
</dbReference>
<dbReference type="Proteomes" id="UP000251120">
    <property type="component" value="Chromosome"/>
</dbReference>
<dbReference type="InterPro" id="IPR020471">
    <property type="entry name" value="AKR"/>
</dbReference>
<name>A0A2Z4XW69_9GAMM</name>
<dbReference type="OrthoDB" id="9772407at2"/>
<dbReference type="SUPFAM" id="SSF51430">
    <property type="entry name" value="NAD(P)-linked oxidoreductase"/>
    <property type="match status" value="1"/>
</dbReference>
<reference evidence="3 5" key="1">
    <citation type="submission" date="2017-06" db="EMBL/GenBank/DDBJ databases">
        <title>Complete genome of Francisella adeliensis.</title>
        <authorList>
            <person name="Vallesi A."/>
            <person name="Sjodin A."/>
        </authorList>
    </citation>
    <scope>NUCLEOTIDE SEQUENCE [LARGE SCALE GENOMIC DNA]</scope>
    <source>
        <strain evidence="3 5">FDC440</strain>
    </source>
</reference>
<accession>A0A2Z4XW69</accession>
<dbReference type="InterPro" id="IPR023210">
    <property type="entry name" value="NADP_OxRdtase_dom"/>
</dbReference>